<dbReference type="PANTHER" id="PTHR43818">
    <property type="entry name" value="BCDNA.GH03377"/>
    <property type="match status" value="1"/>
</dbReference>
<name>A0A399T2L8_9BACT</name>
<gene>
    <name evidence="3" type="ORF">D1614_01525</name>
</gene>
<dbReference type="PANTHER" id="PTHR43818:SF10">
    <property type="entry name" value="NADH-DEPENDENT DEHYDROGENASE-RELATED"/>
    <property type="match status" value="1"/>
</dbReference>
<feature type="domain" description="Gfo/Idh/MocA-like oxidoreductase bacterial type C-terminal" evidence="2">
    <location>
        <begin position="167"/>
        <end position="261"/>
    </location>
</feature>
<evidence type="ECO:0000259" key="1">
    <source>
        <dbReference type="Pfam" id="PF01408"/>
    </source>
</evidence>
<dbReference type="InterPro" id="IPR050463">
    <property type="entry name" value="Gfo/Idh/MocA_oxidrdct_glycsds"/>
</dbReference>
<accession>A0A399T2L8</accession>
<dbReference type="InterPro" id="IPR006311">
    <property type="entry name" value="TAT_signal"/>
</dbReference>
<dbReference type="SUPFAM" id="SSF55347">
    <property type="entry name" value="Glyceraldehyde-3-phosphate dehydrogenase-like, C-terminal domain"/>
    <property type="match status" value="1"/>
</dbReference>
<dbReference type="InterPro" id="IPR043906">
    <property type="entry name" value="Gfo/Idh/MocA_OxRdtase_bact_C"/>
</dbReference>
<dbReference type="RefSeq" id="WP_119436109.1">
    <property type="nucleotide sequence ID" value="NZ_QWGR01000001.1"/>
</dbReference>
<dbReference type="EMBL" id="QWGR01000001">
    <property type="protein sequence ID" value="RIJ50640.1"/>
    <property type="molecule type" value="Genomic_DNA"/>
</dbReference>
<protein>
    <submittedName>
        <fullName evidence="3">Gfo/Idh/MocA family oxidoreductase</fullName>
    </submittedName>
</protein>
<reference evidence="3 4" key="1">
    <citation type="submission" date="2018-08" db="EMBL/GenBank/DDBJ databases">
        <title>Pallidiluteibacterium maritimus gen. nov., sp. nov., isolated from coastal sediment.</title>
        <authorList>
            <person name="Zhou L.Y."/>
        </authorList>
    </citation>
    <scope>NUCLEOTIDE SEQUENCE [LARGE SCALE GENOMIC DNA]</scope>
    <source>
        <strain evidence="3 4">XSD2</strain>
    </source>
</reference>
<evidence type="ECO:0000313" key="3">
    <source>
        <dbReference type="EMBL" id="RIJ50640.1"/>
    </source>
</evidence>
<dbReference type="OrthoDB" id="726883at2"/>
<organism evidence="3 4">
    <name type="scientific">Maribellus luteus</name>
    <dbReference type="NCBI Taxonomy" id="2305463"/>
    <lineage>
        <taxon>Bacteria</taxon>
        <taxon>Pseudomonadati</taxon>
        <taxon>Bacteroidota</taxon>
        <taxon>Bacteroidia</taxon>
        <taxon>Marinilabiliales</taxon>
        <taxon>Prolixibacteraceae</taxon>
        <taxon>Maribellus</taxon>
    </lineage>
</organism>
<dbReference type="Proteomes" id="UP000265926">
    <property type="component" value="Unassembled WGS sequence"/>
</dbReference>
<dbReference type="GO" id="GO:0000166">
    <property type="term" value="F:nucleotide binding"/>
    <property type="evidence" value="ECO:0007669"/>
    <property type="project" value="InterPro"/>
</dbReference>
<dbReference type="Gene3D" id="3.30.360.10">
    <property type="entry name" value="Dihydrodipicolinate Reductase, domain 2"/>
    <property type="match status" value="1"/>
</dbReference>
<dbReference type="InterPro" id="IPR000683">
    <property type="entry name" value="Gfo/Idh/MocA-like_OxRdtase_N"/>
</dbReference>
<dbReference type="SUPFAM" id="SSF51735">
    <property type="entry name" value="NAD(P)-binding Rossmann-fold domains"/>
    <property type="match status" value="1"/>
</dbReference>
<dbReference type="Gene3D" id="3.40.50.720">
    <property type="entry name" value="NAD(P)-binding Rossmann-like Domain"/>
    <property type="match status" value="1"/>
</dbReference>
<dbReference type="InterPro" id="IPR036291">
    <property type="entry name" value="NAD(P)-bd_dom_sf"/>
</dbReference>
<dbReference type="PROSITE" id="PS51318">
    <property type="entry name" value="TAT"/>
    <property type="match status" value="1"/>
</dbReference>
<dbReference type="Pfam" id="PF01408">
    <property type="entry name" value="GFO_IDH_MocA"/>
    <property type="match status" value="1"/>
</dbReference>
<keyword evidence="4" id="KW-1185">Reference proteome</keyword>
<comment type="caution">
    <text evidence="3">The sequence shown here is derived from an EMBL/GenBank/DDBJ whole genome shotgun (WGS) entry which is preliminary data.</text>
</comment>
<dbReference type="Pfam" id="PF19051">
    <property type="entry name" value="GFO_IDH_MocA_C2"/>
    <property type="match status" value="1"/>
</dbReference>
<proteinExistence type="predicted"/>
<evidence type="ECO:0000259" key="2">
    <source>
        <dbReference type="Pfam" id="PF19051"/>
    </source>
</evidence>
<feature type="domain" description="Gfo/Idh/MocA-like oxidoreductase N-terminal" evidence="1">
    <location>
        <begin position="35"/>
        <end position="158"/>
    </location>
</feature>
<sequence length="455" mass="50921">MNSLTRRNFIRSTSAVVAGTAIIPHLLSCSPSKKLNIAIVGVGGRGEAQWSSCLDENGQAVHNVVAMCDVDDQRAAKGFNTFPNARKFKDFRKMLDEMSNEIDAVMISTPDHTHFPAAVAAMQLGKHVYVEKPLAHNVWQLRTLKKAAHHYNVITQMGNQGHTTDGIRRVKEWVDAGVLGQVKEVIAWFDGPEFGPDKYFNKADNYPPQAQAIPESLDWDLWLGPAAKRPYNSVYAPKTWRGFYDFGNGELGDWACHTLDAPFWSLNLGMPHTTEALFHSGAPEGFLPDQSIIKFEFPERGNQPPVTLMWYEGGLKPENRPEWKIPELPGSGMIMVGEKQNIITGGRPNNAQLMMSKAEWDNWVEKEMPEASIPRIEGGPQQEFFRALTGDGPLPGSNFDYAADLTEMALLGVLAQRFNTRVEYDAQNMKVTNNEALNNYIKEPVRDGWQYGEEL</sequence>
<dbReference type="AlphaFoldDB" id="A0A399T2L8"/>
<evidence type="ECO:0000313" key="4">
    <source>
        <dbReference type="Proteomes" id="UP000265926"/>
    </source>
</evidence>